<dbReference type="GO" id="GO:0046872">
    <property type="term" value="F:metal ion binding"/>
    <property type="evidence" value="ECO:0007669"/>
    <property type="project" value="UniProtKB-KW"/>
</dbReference>
<evidence type="ECO:0000313" key="21">
    <source>
        <dbReference type="Proteomes" id="UP000789508"/>
    </source>
</evidence>
<evidence type="ECO:0000256" key="7">
    <source>
        <dbReference type="ARBA" id="ARBA00012762"/>
    </source>
</evidence>
<evidence type="ECO:0000256" key="14">
    <source>
        <dbReference type="ARBA" id="ARBA00022989"/>
    </source>
</evidence>
<keyword evidence="16" id="KW-0472">Membrane</keyword>
<keyword evidence="12" id="KW-0378">Hydrolase</keyword>
<dbReference type="PANTHER" id="PTHR21327">
    <property type="entry name" value="GTP CYCLOHYDROLASE II-RELATED"/>
    <property type="match status" value="1"/>
</dbReference>
<evidence type="ECO:0000256" key="15">
    <source>
        <dbReference type="ARBA" id="ARBA00023134"/>
    </source>
</evidence>
<organism evidence="20 21">
    <name type="scientific">Ambispora leptoticha</name>
    <dbReference type="NCBI Taxonomy" id="144679"/>
    <lineage>
        <taxon>Eukaryota</taxon>
        <taxon>Fungi</taxon>
        <taxon>Fungi incertae sedis</taxon>
        <taxon>Mucoromycota</taxon>
        <taxon>Glomeromycotina</taxon>
        <taxon>Glomeromycetes</taxon>
        <taxon>Archaeosporales</taxon>
        <taxon>Ambisporaceae</taxon>
        <taxon>Ambispora</taxon>
    </lineage>
</organism>
<reference evidence="20" key="1">
    <citation type="submission" date="2021-06" db="EMBL/GenBank/DDBJ databases">
        <authorList>
            <person name="Kallberg Y."/>
            <person name="Tangrot J."/>
            <person name="Rosling A."/>
        </authorList>
    </citation>
    <scope>NUCLEOTIDE SEQUENCE</scope>
    <source>
        <strain evidence="20">FL130A</strain>
    </source>
</reference>
<dbReference type="FunFam" id="3.40.50.10990:FF:000001">
    <property type="entry name" value="Riboflavin biosynthesis protein RibBA"/>
    <property type="match status" value="1"/>
</dbReference>
<dbReference type="InterPro" id="IPR000926">
    <property type="entry name" value="RibA"/>
</dbReference>
<evidence type="ECO:0000256" key="5">
    <source>
        <dbReference type="ARBA" id="ARBA00006824"/>
    </source>
</evidence>
<evidence type="ECO:0000256" key="13">
    <source>
        <dbReference type="ARBA" id="ARBA00022833"/>
    </source>
</evidence>
<dbReference type="InterPro" id="IPR036144">
    <property type="entry name" value="RibA-like_sf"/>
</dbReference>
<dbReference type="Pfam" id="PF00925">
    <property type="entry name" value="GTP_cyclohydro2"/>
    <property type="match status" value="1"/>
</dbReference>
<comment type="similarity">
    <text evidence="4">In the N-terminal section; belongs to the DHBP synthase family.</text>
</comment>
<evidence type="ECO:0000256" key="4">
    <source>
        <dbReference type="ARBA" id="ARBA00005520"/>
    </source>
</evidence>
<dbReference type="SUPFAM" id="SSF142695">
    <property type="entry name" value="RibA-like"/>
    <property type="match status" value="2"/>
</dbReference>
<feature type="region of interest" description="Disordered" evidence="18">
    <location>
        <begin position="218"/>
        <end position="264"/>
    </location>
</feature>
<dbReference type="OrthoDB" id="5569761at2759"/>
<comment type="similarity">
    <text evidence="6">Belongs to the GTP cyclohydrolase II family.</text>
</comment>
<dbReference type="GO" id="GO:0003935">
    <property type="term" value="F:GTP cyclohydrolase II activity"/>
    <property type="evidence" value="ECO:0007669"/>
    <property type="project" value="UniProtKB-EC"/>
</dbReference>
<dbReference type="Gene3D" id="3.40.50.10990">
    <property type="entry name" value="GTP cyclohydrolase II"/>
    <property type="match status" value="1"/>
</dbReference>
<keyword evidence="10" id="KW-0479">Metal-binding</keyword>
<dbReference type="NCBIfam" id="TIGR00505">
    <property type="entry name" value="ribA"/>
    <property type="match status" value="1"/>
</dbReference>
<comment type="pathway">
    <text evidence="3">Cofactor biosynthesis; riboflavin biosynthesis; 5-amino-6-(D-ribitylamino)uracil from GTP: step 1/4.</text>
</comment>
<dbReference type="InterPro" id="IPR007248">
    <property type="entry name" value="Mpv17_PMP22"/>
</dbReference>
<sequence>MACTNASLAALSDTLAQSISNLKSPMSQQFDFLRLARYSTYGFLIAPVVYNWFNLLDKRFPLPQPIAVEKNNTQIRRETMRAVFKRTVVDQSAFAPVGLALFFGVMGLMEANGLQAIRDKFTDAYFPALKANYVVWPLVQLVNFRFLPLQYRVPFVSSIGTHCISSPSTISLEFLFMGRHSLEETLFAQPVDITTFKTTSISTQTTATDALTVTTLGGTTTTTTTPPSPSQTTLVTLTPTHLVSSSRRRSSMTNNSAKKPYSNGVKVAGTQHHKLILRNSEPFPTPPATPSLIFGSGNIPSKVECLVRARIPTPTGEFFLHLYKNNQDNKEHLAVVYGEDIRSRSLDTPRPGETDMDRIIRGAYMGKLKPGKTRSDDSSSSSSLTLTTSLLMSSSSTLITANQQQLFSPPLVRIHSECFTGETVQSARCDCGEQLQEAMRLIQLEGRGVIVYLRQEGRGIGLAEKLRAYNLQDLGHDTVTANLLLHHPPDLRTYDIATQILVDLNLTRVRLLTNNPDKIEQLEGDGLKVVERIPMVPRAWQHDHDPNRRGNEVDQYLKVKVERMRHLLNVPESLLR</sequence>
<keyword evidence="9" id="KW-0812">Transmembrane</keyword>
<evidence type="ECO:0000256" key="18">
    <source>
        <dbReference type="SAM" id="MobiDB-lite"/>
    </source>
</evidence>
<evidence type="ECO:0000256" key="10">
    <source>
        <dbReference type="ARBA" id="ARBA00022723"/>
    </source>
</evidence>
<evidence type="ECO:0000313" key="20">
    <source>
        <dbReference type="EMBL" id="CAG8645895.1"/>
    </source>
</evidence>
<dbReference type="NCBIfam" id="NF001591">
    <property type="entry name" value="PRK00393.1"/>
    <property type="match status" value="1"/>
</dbReference>
<dbReference type="EMBL" id="CAJVPS010008847">
    <property type="protein sequence ID" value="CAG8645895.1"/>
    <property type="molecule type" value="Genomic_DNA"/>
</dbReference>
<evidence type="ECO:0000256" key="17">
    <source>
        <dbReference type="ARBA" id="ARBA00049295"/>
    </source>
</evidence>
<gene>
    <name evidence="20" type="ORF">ALEPTO_LOCUS9860</name>
</gene>
<keyword evidence="15" id="KW-0342">GTP-binding</keyword>
<keyword evidence="21" id="KW-1185">Reference proteome</keyword>
<evidence type="ECO:0000256" key="2">
    <source>
        <dbReference type="ARBA" id="ARBA00004141"/>
    </source>
</evidence>
<comment type="cofactor">
    <cofactor evidence="1">
        <name>Zn(2+)</name>
        <dbReference type="ChEBI" id="CHEBI:29105"/>
    </cofactor>
</comment>
<evidence type="ECO:0000256" key="6">
    <source>
        <dbReference type="ARBA" id="ARBA00008131"/>
    </source>
</evidence>
<dbReference type="CDD" id="cd00641">
    <property type="entry name" value="GTP_cyclohydro2"/>
    <property type="match status" value="1"/>
</dbReference>
<comment type="caution">
    <text evidence="20">The sequence shown here is derived from an EMBL/GenBank/DDBJ whole genome shotgun (WGS) entry which is preliminary data.</text>
</comment>
<dbReference type="GO" id="GO:0016020">
    <property type="term" value="C:membrane"/>
    <property type="evidence" value="ECO:0007669"/>
    <property type="project" value="UniProtKB-SubCell"/>
</dbReference>
<evidence type="ECO:0000256" key="8">
    <source>
        <dbReference type="ARBA" id="ARBA00022619"/>
    </source>
</evidence>
<evidence type="ECO:0000256" key="1">
    <source>
        <dbReference type="ARBA" id="ARBA00001947"/>
    </source>
</evidence>
<dbReference type="AlphaFoldDB" id="A0A9N9H450"/>
<evidence type="ECO:0000259" key="19">
    <source>
        <dbReference type="Pfam" id="PF00925"/>
    </source>
</evidence>
<comment type="catalytic activity">
    <reaction evidence="17">
        <text>GTP + 4 H2O = 2,5-diamino-6-hydroxy-4-(5-phosphoribosylamino)-pyrimidine + formate + 2 phosphate + 3 H(+)</text>
        <dbReference type="Rhea" id="RHEA:23704"/>
        <dbReference type="ChEBI" id="CHEBI:15377"/>
        <dbReference type="ChEBI" id="CHEBI:15378"/>
        <dbReference type="ChEBI" id="CHEBI:15740"/>
        <dbReference type="ChEBI" id="CHEBI:37565"/>
        <dbReference type="ChEBI" id="CHEBI:43474"/>
        <dbReference type="ChEBI" id="CHEBI:58614"/>
        <dbReference type="EC" id="3.5.4.25"/>
    </reaction>
</comment>
<dbReference type="PANTHER" id="PTHR21327:SF29">
    <property type="entry name" value="GTP CYCLOHYDROLASE-2"/>
    <property type="match status" value="1"/>
</dbReference>
<dbReference type="EC" id="3.5.4.25" evidence="7"/>
<comment type="similarity">
    <text evidence="5">Belongs to the peroxisomal membrane protein PXMP2/4 family.</text>
</comment>
<name>A0A9N9H450_9GLOM</name>
<keyword evidence="11" id="KW-0547">Nucleotide-binding</keyword>
<evidence type="ECO:0000256" key="11">
    <source>
        <dbReference type="ARBA" id="ARBA00022741"/>
    </source>
</evidence>
<keyword evidence="13" id="KW-0862">Zinc</keyword>
<accession>A0A9N9H450</accession>
<evidence type="ECO:0000256" key="9">
    <source>
        <dbReference type="ARBA" id="ARBA00022692"/>
    </source>
</evidence>
<protein>
    <recommendedName>
        <fullName evidence="7">GTP cyclohydrolase II</fullName>
        <ecNumber evidence="7">3.5.4.25</ecNumber>
    </recommendedName>
</protein>
<evidence type="ECO:0000256" key="16">
    <source>
        <dbReference type="ARBA" id="ARBA00023136"/>
    </source>
</evidence>
<feature type="compositionally biased region" description="Low complexity" evidence="18">
    <location>
        <begin position="218"/>
        <end position="240"/>
    </location>
</feature>
<dbReference type="Pfam" id="PF04117">
    <property type="entry name" value="Mpv17_PMP22"/>
    <property type="match status" value="1"/>
</dbReference>
<proteinExistence type="inferred from homology"/>
<keyword evidence="8" id="KW-0686">Riboflavin biosynthesis</keyword>
<dbReference type="GO" id="GO:0009231">
    <property type="term" value="P:riboflavin biosynthetic process"/>
    <property type="evidence" value="ECO:0007669"/>
    <property type="project" value="UniProtKB-KW"/>
</dbReference>
<dbReference type="Proteomes" id="UP000789508">
    <property type="component" value="Unassembled WGS sequence"/>
</dbReference>
<evidence type="ECO:0000256" key="3">
    <source>
        <dbReference type="ARBA" id="ARBA00004853"/>
    </source>
</evidence>
<keyword evidence="14" id="KW-1133">Transmembrane helix</keyword>
<evidence type="ECO:0000256" key="12">
    <source>
        <dbReference type="ARBA" id="ARBA00022801"/>
    </source>
</evidence>
<comment type="subcellular location">
    <subcellularLocation>
        <location evidence="2">Membrane</location>
        <topology evidence="2">Multi-pass membrane protein</topology>
    </subcellularLocation>
</comment>
<dbReference type="InterPro" id="IPR032677">
    <property type="entry name" value="GTP_cyclohydro_II"/>
</dbReference>
<feature type="domain" description="GTP cyclohydrolase II" evidence="19">
    <location>
        <begin position="404"/>
        <end position="534"/>
    </location>
</feature>
<dbReference type="GO" id="GO:0005525">
    <property type="term" value="F:GTP binding"/>
    <property type="evidence" value="ECO:0007669"/>
    <property type="project" value="UniProtKB-KW"/>
</dbReference>